<organism evidence="4 5">
    <name type="scientific">Massarina eburnea CBS 473.64</name>
    <dbReference type="NCBI Taxonomy" id="1395130"/>
    <lineage>
        <taxon>Eukaryota</taxon>
        <taxon>Fungi</taxon>
        <taxon>Dikarya</taxon>
        <taxon>Ascomycota</taxon>
        <taxon>Pezizomycotina</taxon>
        <taxon>Dothideomycetes</taxon>
        <taxon>Pleosporomycetidae</taxon>
        <taxon>Pleosporales</taxon>
        <taxon>Massarineae</taxon>
        <taxon>Massarinaceae</taxon>
        <taxon>Massarina</taxon>
    </lineage>
</organism>
<evidence type="ECO:0000259" key="3">
    <source>
        <dbReference type="SMART" id="SM00198"/>
    </source>
</evidence>
<name>A0A6A6S2R4_9PLEO</name>
<dbReference type="Pfam" id="PF00188">
    <property type="entry name" value="CAP"/>
    <property type="match status" value="1"/>
</dbReference>
<dbReference type="OrthoDB" id="337038at2759"/>
<dbReference type="AlphaFoldDB" id="A0A6A6S2R4"/>
<evidence type="ECO:0000256" key="1">
    <source>
        <dbReference type="SAM" id="MobiDB-lite"/>
    </source>
</evidence>
<evidence type="ECO:0000313" key="4">
    <source>
        <dbReference type="EMBL" id="KAF2640534.1"/>
    </source>
</evidence>
<dbReference type="EMBL" id="MU006784">
    <property type="protein sequence ID" value="KAF2640534.1"/>
    <property type="molecule type" value="Genomic_DNA"/>
</dbReference>
<dbReference type="Proteomes" id="UP000799753">
    <property type="component" value="Unassembled WGS sequence"/>
</dbReference>
<proteinExistence type="predicted"/>
<feature type="region of interest" description="Disordered" evidence="1">
    <location>
        <begin position="42"/>
        <end position="81"/>
    </location>
</feature>
<protein>
    <submittedName>
        <fullName evidence="4">PR-1-like protein</fullName>
    </submittedName>
</protein>
<feature type="signal peptide" evidence="2">
    <location>
        <begin position="1"/>
        <end position="17"/>
    </location>
</feature>
<dbReference type="SMART" id="SM00198">
    <property type="entry name" value="SCP"/>
    <property type="match status" value="1"/>
</dbReference>
<dbReference type="PANTHER" id="PTHR10334">
    <property type="entry name" value="CYSTEINE-RICH SECRETORY PROTEIN-RELATED"/>
    <property type="match status" value="1"/>
</dbReference>
<dbReference type="Gene3D" id="3.40.33.10">
    <property type="entry name" value="CAP"/>
    <property type="match status" value="1"/>
</dbReference>
<feature type="domain" description="SCP" evidence="3">
    <location>
        <begin position="113"/>
        <end position="266"/>
    </location>
</feature>
<dbReference type="PRINTS" id="PR00837">
    <property type="entry name" value="V5TPXLIKE"/>
</dbReference>
<sequence length="286" mass="29951">MRSSVLLTSALAAGAIAGPIERRKVYTETQVTVETITVYIPSSSAPSSSATPTSSAVPTTTVAPTTSAAPTTTAAPTSSSSSQAAAATSSSALAYGVTHTSGTVQATFHEGDEYKNSVLWHHNRARANHGASNLEWSDECESAAQTAAAYCDFEHHVVDGQGQNLFTTSGDAYNVTAGITDSWYKGEADIYTWWGEEPPHSSSDSASLDMETFEKYGHTTQMLWKSTTSVGCVTIDCGSKMTVSGASSTMGKYTVCNYSPPGNYVGEFAKNVAAPSGAYSGYSWSD</sequence>
<keyword evidence="5" id="KW-1185">Reference proteome</keyword>
<dbReference type="SUPFAM" id="SSF55797">
    <property type="entry name" value="PR-1-like"/>
    <property type="match status" value="1"/>
</dbReference>
<evidence type="ECO:0000313" key="5">
    <source>
        <dbReference type="Proteomes" id="UP000799753"/>
    </source>
</evidence>
<evidence type="ECO:0000256" key="2">
    <source>
        <dbReference type="SAM" id="SignalP"/>
    </source>
</evidence>
<dbReference type="InterPro" id="IPR001283">
    <property type="entry name" value="CRISP-related"/>
</dbReference>
<reference evidence="4" key="1">
    <citation type="journal article" date="2020" name="Stud. Mycol.">
        <title>101 Dothideomycetes genomes: a test case for predicting lifestyles and emergence of pathogens.</title>
        <authorList>
            <person name="Haridas S."/>
            <person name="Albert R."/>
            <person name="Binder M."/>
            <person name="Bloem J."/>
            <person name="Labutti K."/>
            <person name="Salamov A."/>
            <person name="Andreopoulos B."/>
            <person name="Baker S."/>
            <person name="Barry K."/>
            <person name="Bills G."/>
            <person name="Bluhm B."/>
            <person name="Cannon C."/>
            <person name="Castanera R."/>
            <person name="Culley D."/>
            <person name="Daum C."/>
            <person name="Ezra D."/>
            <person name="Gonzalez J."/>
            <person name="Henrissat B."/>
            <person name="Kuo A."/>
            <person name="Liang C."/>
            <person name="Lipzen A."/>
            <person name="Lutzoni F."/>
            <person name="Magnuson J."/>
            <person name="Mondo S."/>
            <person name="Nolan M."/>
            <person name="Ohm R."/>
            <person name="Pangilinan J."/>
            <person name="Park H.-J."/>
            <person name="Ramirez L."/>
            <person name="Alfaro M."/>
            <person name="Sun H."/>
            <person name="Tritt A."/>
            <person name="Yoshinaga Y."/>
            <person name="Zwiers L.-H."/>
            <person name="Turgeon B."/>
            <person name="Goodwin S."/>
            <person name="Spatafora J."/>
            <person name="Crous P."/>
            <person name="Grigoriev I."/>
        </authorList>
    </citation>
    <scope>NUCLEOTIDE SEQUENCE</scope>
    <source>
        <strain evidence="4">CBS 473.64</strain>
    </source>
</reference>
<keyword evidence="2" id="KW-0732">Signal</keyword>
<dbReference type="InterPro" id="IPR035940">
    <property type="entry name" value="CAP_sf"/>
</dbReference>
<dbReference type="InterPro" id="IPR014044">
    <property type="entry name" value="CAP_dom"/>
</dbReference>
<feature type="chain" id="PRO_5025673748" evidence="2">
    <location>
        <begin position="18"/>
        <end position="286"/>
    </location>
</feature>
<accession>A0A6A6S2R4</accession>
<gene>
    <name evidence="4" type="ORF">P280DRAFT_399452</name>
</gene>